<evidence type="ECO:0000313" key="1">
    <source>
        <dbReference type="EMBL" id="CAF1253131.1"/>
    </source>
</evidence>
<accession>A0A815A7P1</accession>
<dbReference type="OrthoDB" id="411145at2759"/>
<dbReference type="Proteomes" id="UP000663891">
    <property type="component" value="Unassembled WGS sequence"/>
</dbReference>
<evidence type="ECO:0000313" key="5">
    <source>
        <dbReference type="Proteomes" id="UP000663860"/>
    </source>
</evidence>
<reference evidence="1" key="1">
    <citation type="submission" date="2021-02" db="EMBL/GenBank/DDBJ databases">
        <authorList>
            <person name="Nowell W R."/>
        </authorList>
    </citation>
    <scope>NUCLEOTIDE SEQUENCE</scope>
</reference>
<dbReference type="EMBL" id="CAJNON010000495">
    <property type="protein sequence ID" value="CAF1290073.1"/>
    <property type="molecule type" value="Genomic_DNA"/>
</dbReference>
<gene>
    <name evidence="1" type="ORF">IZO911_LOCUS31461</name>
    <name evidence="3" type="ORF">KXQ929_LOCUS19206</name>
    <name evidence="4" type="ORF">OKA104_LOCUS33351</name>
    <name evidence="2" type="ORF">VCS650_LOCUS30456</name>
</gene>
<comment type="caution">
    <text evidence="1">The sequence shown here is derived from an EMBL/GenBank/DDBJ whole genome shotgun (WGS) entry which is preliminary data.</text>
</comment>
<protein>
    <recommendedName>
        <fullName evidence="6">Aminoglycoside phosphotransferase domain-containing protein</fullName>
    </recommendedName>
</protein>
<organism evidence="1 5">
    <name type="scientific">Adineta steineri</name>
    <dbReference type="NCBI Taxonomy" id="433720"/>
    <lineage>
        <taxon>Eukaryota</taxon>
        <taxon>Metazoa</taxon>
        <taxon>Spiralia</taxon>
        <taxon>Gnathifera</taxon>
        <taxon>Rotifera</taxon>
        <taxon>Eurotatoria</taxon>
        <taxon>Bdelloidea</taxon>
        <taxon>Adinetida</taxon>
        <taxon>Adinetidae</taxon>
        <taxon>Adineta</taxon>
    </lineage>
</organism>
<dbReference type="EMBL" id="CAJNOE010000517">
    <property type="protein sequence ID" value="CAF1253131.1"/>
    <property type="molecule type" value="Genomic_DNA"/>
</dbReference>
<dbReference type="Pfam" id="PF02958">
    <property type="entry name" value="EcKL"/>
    <property type="match status" value="1"/>
</dbReference>
<dbReference type="EMBL" id="CAJOBB010001291">
    <property type="protein sequence ID" value="CAF3836641.1"/>
    <property type="molecule type" value="Genomic_DNA"/>
</dbReference>
<sequence length="309" mass="36261">MNLSSSCIRACAKNIAMTREQLQSYVQIDKVTDYIIEHQLWNTRGDILSRRMPSLSIFPNDINDLTSELLSYMLSIYSNSSIKVQSFLFEQVGVEIPKCYYVDRHPECSNKSLLLLEDLSINYYPLDLFNWLPTLNSTVKHYHYEYSLKINDKEFMQLLESRVSSKAFIYAKLLVTNIPNIFQKLTDQYYTLSHGDFSINNIYMRCNQSYRLVIFDWQTCCRANGLIDVVFLLRLFDNDRARLLEPQVPELYHGILVKYGVLNYDLSSIRHDYYTLALPFMFVLLSSLKPLKASKFNKIIMILEDIVNY</sequence>
<name>A0A815A7P1_9BILA</name>
<proteinExistence type="predicted"/>
<dbReference type="Proteomes" id="UP000663868">
    <property type="component" value="Unassembled WGS sequence"/>
</dbReference>
<dbReference type="Gene3D" id="3.90.1200.10">
    <property type="match status" value="1"/>
</dbReference>
<evidence type="ECO:0000313" key="3">
    <source>
        <dbReference type="EMBL" id="CAF3836641.1"/>
    </source>
</evidence>
<dbReference type="InterPro" id="IPR004119">
    <property type="entry name" value="EcKL"/>
</dbReference>
<dbReference type="Proteomes" id="UP000663881">
    <property type="component" value="Unassembled WGS sequence"/>
</dbReference>
<dbReference type="SUPFAM" id="SSF56112">
    <property type="entry name" value="Protein kinase-like (PK-like)"/>
    <property type="match status" value="1"/>
</dbReference>
<dbReference type="EMBL" id="CAJOAY010004223">
    <property type="protein sequence ID" value="CAF4060471.1"/>
    <property type="molecule type" value="Genomic_DNA"/>
</dbReference>
<evidence type="ECO:0000313" key="4">
    <source>
        <dbReference type="EMBL" id="CAF4060471.1"/>
    </source>
</evidence>
<dbReference type="InterPro" id="IPR011009">
    <property type="entry name" value="Kinase-like_dom_sf"/>
</dbReference>
<evidence type="ECO:0000313" key="2">
    <source>
        <dbReference type="EMBL" id="CAF1290073.1"/>
    </source>
</evidence>
<evidence type="ECO:0008006" key="6">
    <source>
        <dbReference type="Google" id="ProtNLM"/>
    </source>
</evidence>
<dbReference type="AlphaFoldDB" id="A0A815A7P1"/>
<dbReference type="Proteomes" id="UP000663860">
    <property type="component" value="Unassembled WGS sequence"/>
</dbReference>